<dbReference type="Proteomes" id="UP000478836">
    <property type="component" value="Unassembled WGS sequence"/>
</dbReference>
<feature type="compositionally biased region" description="Basic and acidic residues" evidence="1">
    <location>
        <begin position="213"/>
        <end position="228"/>
    </location>
</feature>
<dbReference type="Pfam" id="PF02720">
    <property type="entry name" value="DUF222"/>
    <property type="match status" value="1"/>
</dbReference>
<dbReference type="Gene3D" id="1.10.30.50">
    <property type="match status" value="1"/>
</dbReference>
<dbReference type="EMBL" id="WAAO01000001">
    <property type="protein sequence ID" value="KAB1866676.1"/>
    <property type="molecule type" value="Genomic_DNA"/>
</dbReference>
<sequence>MTALADATLEQVDALAALTETLVEVERTISRLQAARDGILAVGSRLALQVAEQAEHPDHGEMSARTVAAEFAAALRISDRTVQRRMADATWLVERFPLVWEAQGEGRISAAHARVVCEAGEHLDDAASRAAYSAQMIAFAETEAPSRVARMARRVAERFQPRSIDERHRDARKKRSLWVKDVGDGMSQLGMLGPSALVHGAFDRLTQMARSMQQHEPEQQPQREREQEQEQEQEQVQGQADPRTLAQLRNDLAFDLLLTGAPLGHDRPGGSLAAIRGSVSITVPVTTLMGVDTTPAELNGRVPIDPVTARRLAGAASGWDRVLTHPVTGALLAVDRYRPGPDLRRHLRARDQRCRFPTCGYPPADCDIDHHHDAALGGATAESNLGHLCRRHHMLKHHSPWTVEPMGDGVYAWTSPSGKTYIDRAPRQNTVTFAEEDEGREGREGVGAGVITAPPF</sequence>
<protein>
    <submittedName>
        <fullName evidence="3">DUF222 domain-containing protein</fullName>
    </submittedName>
</protein>
<evidence type="ECO:0000256" key="1">
    <source>
        <dbReference type="SAM" id="MobiDB-lite"/>
    </source>
</evidence>
<gene>
    <name evidence="3" type="ORF">F6A08_02340</name>
</gene>
<feature type="region of interest" description="Disordered" evidence="1">
    <location>
        <begin position="437"/>
        <end position="456"/>
    </location>
</feature>
<evidence type="ECO:0000313" key="4">
    <source>
        <dbReference type="Proteomes" id="UP000478836"/>
    </source>
</evidence>
<name>A0ABQ6V8X6_9MICO</name>
<organism evidence="3 4">
    <name type="scientific">Microbacterium algeriense</name>
    <dbReference type="NCBI Taxonomy" id="2615184"/>
    <lineage>
        <taxon>Bacteria</taxon>
        <taxon>Bacillati</taxon>
        <taxon>Actinomycetota</taxon>
        <taxon>Actinomycetes</taxon>
        <taxon>Micrococcales</taxon>
        <taxon>Microbacteriaceae</taxon>
        <taxon>Microbacterium</taxon>
    </lineage>
</organism>
<comment type="caution">
    <text evidence="3">The sequence shown here is derived from an EMBL/GenBank/DDBJ whole genome shotgun (WGS) entry which is preliminary data.</text>
</comment>
<feature type="domain" description="HNH nuclease" evidence="2">
    <location>
        <begin position="342"/>
        <end position="394"/>
    </location>
</feature>
<dbReference type="RefSeq" id="WP_151458493.1">
    <property type="nucleotide sequence ID" value="NZ_WAAO01000001.1"/>
</dbReference>
<dbReference type="InterPro" id="IPR003615">
    <property type="entry name" value="HNH_nuc"/>
</dbReference>
<dbReference type="GeneID" id="77475266"/>
<dbReference type="InterPro" id="IPR003870">
    <property type="entry name" value="DUF222"/>
</dbReference>
<proteinExistence type="predicted"/>
<evidence type="ECO:0000313" key="3">
    <source>
        <dbReference type="EMBL" id="KAB1866676.1"/>
    </source>
</evidence>
<evidence type="ECO:0000259" key="2">
    <source>
        <dbReference type="SMART" id="SM00507"/>
    </source>
</evidence>
<dbReference type="SMART" id="SM00507">
    <property type="entry name" value="HNHc"/>
    <property type="match status" value="1"/>
</dbReference>
<reference evidence="4" key="1">
    <citation type="submission" date="2019-09" db="EMBL/GenBank/DDBJ databases">
        <title>Whole genome sequencing of Microbacterium maritypicum.</title>
        <authorList>
            <person name="Lenchi N."/>
        </authorList>
    </citation>
    <scope>NUCLEOTIDE SEQUENCE [LARGE SCALE GENOMIC DNA]</scope>
    <source>
        <strain evidence="4">G1</strain>
    </source>
</reference>
<feature type="region of interest" description="Disordered" evidence="1">
    <location>
        <begin position="210"/>
        <end position="242"/>
    </location>
</feature>
<accession>A0ABQ6V8X6</accession>
<dbReference type="CDD" id="cd00085">
    <property type="entry name" value="HNHc"/>
    <property type="match status" value="1"/>
</dbReference>
<keyword evidence="4" id="KW-1185">Reference proteome</keyword>